<dbReference type="GO" id="GO:0003824">
    <property type="term" value="F:catalytic activity"/>
    <property type="evidence" value="ECO:0007669"/>
    <property type="project" value="UniProtKB-ARBA"/>
</dbReference>
<reference evidence="2 3" key="1">
    <citation type="submission" date="2020-05" db="EMBL/GenBank/DDBJ databases">
        <title>Parvularcula mediterraneae sp. nov., isolated from polypropylene straw from shallow seawater of the seashore of Laganas in Zakynthos island, Greece.</title>
        <authorList>
            <person name="Szabo I."/>
            <person name="Al-Omari J."/>
            <person name="Rado J."/>
            <person name="Szerdahelyi G.S."/>
        </authorList>
    </citation>
    <scope>NUCLEOTIDE SEQUENCE [LARGE SCALE GENOMIC DNA]</scope>
    <source>
        <strain evidence="2 3">ZS-1/3</strain>
    </source>
</reference>
<keyword evidence="3" id="KW-1185">Reference proteome</keyword>
<evidence type="ECO:0000313" key="2">
    <source>
        <dbReference type="EMBL" id="NNU16176.1"/>
    </source>
</evidence>
<protein>
    <recommendedName>
        <fullName evidence="4">Enoyl-CoA hydratase</fullName>
    </recommendedName>
</protein>
<dbReference type="RefSeq" id="WP_173198188.1">
    <property type="nucleotide sequence ID" value="NZ_JABFCX010000002.1"/>
</dbReference>
<dbReference type="InterPro" id="IPR029045">
    <property type="entry name" value="ClpP/crotonase-like_dom_sf"/>
</dbReference>
<dbReference type="InterPro" id="IPR014748">
    <property type="entry name" value="Enoyl-CoA_hydra_C"/>
</dbReference>
<dbReference type="EMBL" id="JABFCX010000002">
    <property type="protein sequence ID" value="NNU16176.1"/>
    <property type="molecule type" value="Genomic_DNA"/>
</dbReference>
<evidence type="ECO:0008006" key="4">
    <source>
        <dbReference type="Google" id="ProtNLM"/>
    </source>
</evidence>
<dbReference type="Pfam" id="PF00378">
    <property type="entry name" value="ECH_1"/>
    <property type="match status" value="1"/>
</dbReference>
<dbReference type="Gene3D" id="3.90.226.10">
    <property type="entry name" value="2-enoyl-CoA Hydratase, Chain A, domain 1"/>
    <property type="match status" value="1"/>
</dbReference>
<dbReference type="AlphaFoldDB" id="A0A7Y3W5D9"/>
<gene>
    <name evidence="2" type="ORF">HK107_07565</name>
</gene>
<accession>A0A7Y3W5D9</accession>
<dbReference type="GO" id="GO:0008300">
    <property type="term" value="P:isoprenoid catabolic process"/>
    <property type="evidence" value="ECO:0007669"/>
    <property type="project" value="TreeGrafter"/>
</dbReference>
<comment type="similarity">
    <text evidence="1">Belongs to the enoyl-CoA hydratase/isomerase family.</text>
</comment>
<dbReference type="SUPFAM" id="SSF52096">
    <property type="entry name" value="ClpP/crotonase"/>
    <property type="match status" value="1"/>
</dbReference>
<organism evidence="2 3">
    <name type="scientific">Parvularcula mediterranea</name>
    <dbReference type="NCBI Taxonomy" id="2732508"/>
    <lineage>
        <taxon>Bacteria</taxon>
        <taxon>Pseudomonadati</taxon>
        <taxon>Pseudomonadota</taxon>
        <taxon>Alphaproteobacteria</taxon>
        <taxon>Parvularculales</taxon>
        <taxon>Parvularculaceae</taxon>
        <taxon>Parvularcula</taxon>
    </lineage>
</organism>
<comment type="caution">
    <text evidence="2">The sequence shown here is derived from an EMBL/GenBank/DDBJ whole genome shotgun (WGS) entry which is preliminary data.</text>
</comment>
<dbReference type="CDD" id="cd06558">
    <property type="entry name" value="crotonase-like"/>
    <property type="match status" value="1"/>
</dbReference>
<evidence type="ECO:0000313" key="3">
    <source>
        <dbReference type="Proteomes" id="UP000536835"/>
    </source>
</evidence>
<name>A0A7Y3W5D9_9PROT</name>
<dbReference type="InterPro" id="IPR051683">
    <property type="entry name" value="Enoyl-CoA_Hydratase/Isomerase"/>
</dbReference>
<dbReference type="Gene3D" id="1.10.12.10">
    <property type="entry name" value="Lyase 2-enoyl-coa Hydratase, Chain A, domain 2"/>
    <property type="match status" value="1"/>
</dbReference>
<dbReference type="InterPro" id="IPR001753">
    <property type="entry name" value="Enoyl-CoA_hydra/iso"/>
</dbReference>
<evidence type="ECO:0000256" key="1">
    <source>
        <dbReference type="ARBA" id="ARBA00005254"/>
    </source>
</evidence>
<dbReference type="PANTHER" id="PTHR42964:SF1">
    <property type="entry name" value="POLYKETIDE BIOSYNTHESIS ENOYL-COA HYDRATASE PKSH-RELATED"/>
    <property type="match status" value="1"/>
</dbReference>
<sequence length="266" mass="28406">MVEFSSHETLRTEFSGGWLRIVMDDEARKNALSLEMTQALSSVLEEAADAREVRGISLTGAGGVFCSGGDLKGMARYIFSGDRDAIEEMSKTGGRLFRQLAEQPQPVLALVDGPAMAGGLGLVCCADIVAVTEDAKFALTETQLGIPPAQIAPYVVRRLGLMTAKRLMITAQKFRGVEAEALGLADTVVKDEAGLRAYEAVVKAQILTCAPDANAMTKRLAMLAAEGGDLSDEAARAFTDCLLSDEGREGIASFVEKRQPSWRKDG</sequence>
<proteinExistence type="inferred from homology"/>
<dbReference type="Proteomes" id="UP000536835">
    <property type="component" value="Unassembled WGS sequence"/>
</dbReference>
<dbReference type="PANTHER" id="PTHR42964">
    <property type="entry name" value="ENOYL-COA HYDRATASE"/>
    <property type="match status" value="1"/>
</dbReference>